<evidence type="ECO:0000313" key="3">
    <source>
        <dbReference type="EMBL" id="AJD93663.1"/>
    </source>
</evidence>
<dbReference type="AlphaFoldDB" id="A0A0B5AYR4"/>
<name>A0A0B5AYR4_9BACL</name>
<keyword evidence="2" id="KW-1133">Transmembrane helix</keyword>
<sequence length="118" mass="13212">MNEQERNKVRDERKPENQQNVVVNQPNHEKENRKSKGWIVGIIAVIAIVVIAGMLFLNNDNVGNEMTTQPTEENVQNDNEDVNVESPDVNVDMPDVDTEGIEQSIENGIKEGAESVTQ</sequence>
<dbReference type="EMBL" id="CP009417">
    <property type="protein sequence ID" value="AJD93663.1"/>
    <property type="molecule type" value="Genomic_DNA"/>
</dbReference>
<keyword evidence="4" id="KW-1185">Reference proteome</keyword>
<accession>A0A0B5AYR4</accession>
<proteinExistence type="predicted"/>
<organism evidence="3 4">
    <name type="scientific">Jeotgalibacillus malaysiensis</name>
    <dbReference type="NCBI Taxonomy" id="1508404"/>
    <lineage>
        <taxon>Bacteria</taxon>
        <taxon>Bacillati</taxon>
        <taxon>Bacillota</taxon>
        <taxon>Bacilli</taxon>
        <taxon>Bacillales</taxon>
        <taxon>Caryophanaceae</taxon>
        <taxon>Jeotgalibacillus</taxon>
    </lineage>
</organism>
<feature type="compositionally biased region" description="Basic and acidic residues" evidence="1">
    <location>
        <begin position="1"/>
        <end position="16"/>
    </location>
</feature>
<keyword evidence="2" id="KW-0472">Membrane</keyword>
<dbReference type="KEGG" id="jeo:JMA_43460"/>
<keyword evidence="3" id="KW-0614">Plasmid</keyword>
<gene>
    <name evidence="3" type="ORF">JMA_43460</name>
</gene>
<evidence type="ECO:0000256" key="1">
    <source>
        <dbReference type="SAM" id="MobiDB-lite"/>
    </source>
</evidence>
<feature type="region of interest" description="Disordered" evidence="1">
    <location>
        <begin position="66"/>
        <end position="95"/>
    </location>
</feature>
<protein>
    <submittedName>
        <fullName evidence="3">Uncharacterized protein</fullName>
    </submittedName>
</protein>
<feature type="region of interest" description="Disordered" evidence="1">
    <location>
        <begin position="1"/>
        <end position="33"/>
    </location>
</feature>
<reference evidence="3 4" key="1">
    <citation type="submission" date="2014-08" db="EMBL/GenBank/DDBJ databases">
        <title>Complete genome of a marine bacteria Jeotgalibacillus malaysiensis.</title>
        <authorList>
            <person name="Yaakop A.S."/>
            <person name="Chan K.-G."/>
            <person name="Goh K.M."/>
        </authorList>
    </citation>
    <scope>NUCLEOTIDE SEQUENCE [LARGE SCALE GENOMIC DNA]</scope>
    <source>
        <strain evidence="3 4">D5</strain>
        <plasmid evidence="4">Plasmid</plasmid>
    </source>
</reference>
<evidence type="ECO:0000313" key="4">
    <source>
        <dbReference type="Proteomes" id="UP000031449"/>
    </source>
</evidence>
<geneLocation type="plasmid" evidence="4"/>
<keyword evidence="2" id="KW-0812">Transmembrane</keyword>
<dbReference type="HOGENOM" id="CLU_2069947_0_0_9"/>
<feature type="transmembrane region" description="Helical" evidence="2">
    <location>
        <begin position="38"/>
        <end position="57"/>
    </location>
</feature>
<dbReference type="Proteomes" id="UP000031449">
    <property type="component" value="Plasmid unnamed"/>
</dbReference>
<dbReference type="BioCyc" id="JESP1508404:G14D9-13669-MONOMER"/>
<evidence type="ECO:0000256" key="2">
    <source>
        <dbReference type="SAM" id="Phobius"/>
    </source>
</evidence>